<sequence>MQLKFFPLSPLLLAIGLTGCQLTDDSSDNAQLESNETASLEACSEIHSNEEAISDCELARDGVVEVVHPNDDTLEEGAELTDIPDMHTQAVVTDVWERASANFALAIPDDKRISAQRKWYLKHPEYMARVVKRAKPFLYYITEEIEKRDMPMELVLLPIVESAFDPFAYSHGQAAGMWQFIPGTGKRFGMQQNWWYDGRRDVVASTQGALDYLTYLNEMFDGNWLHALAAYNSGEGRVQRAIKANKRAGKPTDFWNLNLPKETRAYVPKLLALADILKNKDEYAYSWPEVENVAVIEVVDIGSQVDLAFAAELAGMSLKELHGLNPGFNRWATSPEGPHRLILPLDKAAAFSQALAKIDQKERLNWVRHSVKPGDSLGKIAKQYHTTVKVLKKVNELDSSMIRVGQAIMVPVALQELDSYTLSQEQRLASLQNGNTSKQKVRHTVQSGDTLWDIARKYNISTKQLAKWNGMAPGDMLHPGKTLVIWQEGNAQDGVTKKVTYTVRNGDSLSRIASKFNVRVSDIGKWNSLNTKRYLQPGQKLKLYVDVTRLNASS</sequence>
<dbReference type="AlphaFoldDB" id="A0A0B3XL50"/>
<dbReference type="Pfam" id="PF01464">
    <property type="entry name" value="SLT"/>
    <property type="match status" value="1"/>
</dbReference>
<dbReference type="SUPFAM" id="SSF54106">
    <property type="entry name" value="LysM domain"/>
    <property type="match status" value="3"/>
</dbReference>
<dbReference type="Proteomes" id="UP000031197">
    <property type="component" value="Unassembled WGS sequence"/>
</dbReference>
<proteinExistence type="inferred from homology"/>
<dbReference type="GO" id="GO:0008932">
    <property type="term" value="F:lytic endotransglycosylase activity"/>
    <property type="evidence" value="ECO:0007669"/>
    <property type="project" value="TreeGrafter"/>
</dbReference>
<feature type="domain" description="LysM" evidence="2">
    <location>
        <begin position="499"/>
        <end position="543"/>
    </location>
</feature>
<accession>A0A0B3XL50</accession>
<dbReference type="EMBL" id="JWLW01000065">
    <property type="protein sequence ID" value="KHT44901.1"/>
    <property type="molecule type" value="Genomic_DNA"/>
</dbReference>
<dbReference type="CDD" id="cd00118">
    <property type="entry name" value="LysM"/>
    <property type="match status" value="3"/>
</dbReference>
<evidence type="ECO:0000256" key="1">
    <source>
        <dbReference type="ARBA" id="ARBA00007734"/>
    </source>
</evidence>
<gene>
    <name evidence="3" type="ORF">RJ41_15100</name>
</gene>
<dbReference type="OrthoDB" id="9815002at2"/>
<feature type="domain" description="LysM" evidence="2">
    <location>
        <begin position="367"/>
        <end position="410"/>
    </location>
</feature>
<comment type="similarity">
    <text evidence="1">Belongs to the transglycosylase Slt family.</text>
</comment>
<dbReference type="RefSeq" id="WP_039222619.1">
    <property type="nucleotide sequence ID" value="NZ_JWLW01000065.1"/>
</dbReference>
<reference evidence="3 4" key="1">
    <citation type="submission" date="2014-12" db="EMBL/GenBank/DDBJ databases">
        <title>Genome sequencing of Alteromonas marina AD001.</title>
        <authorList>
            <person name="Adrian T.G.S."/>
            <person name="Chan K.G."/>
        </authorList>
    </citation>
    <scope>NUCLEOTIDE SEQUENCE [LARGE SCALE GENOMIC DNA]</scope>
    <source>
        <strain evidence="3 4">AD001</strain>
    </source>
</reference>
<feature type="domain" description="LysM" evidence="2">
    <location>
        <begin position="441"/>
        <end position="485"/>
    </location>
</feature>
<dbReference type="InterPro" id="IPR000189">
    <property type="entry name" value="Transglyc_AS"/>
</dbReference>
<keyword evidence="4" id="KW-1185">Reference proteome</keyword>
<protein>
    <submittedName>
        <fullName evidence="3">Lytic transglycosylase</fullName>
    </submittedName>
</protein>
<dbReference type="CDD" id="cd16894">
    <property type="entry name" value="MltD-like"/>
    <property type="match status" value="1"/>
</dbReference>
<dbReference type="PROSITE" id="PS00922">
    <property type="entry name" value="TRANSGLYCOSYLASE"/>
    <property type="match status" value="1"/>
</dbReference>
<dbReference type="InterPro" id="IPR036779">
    <property type="entry name" value="LysM_dom_sf"/>
</dbReference>
<organism evidence="3 4">
    <name type="scientific">Alteromonas marina</name>
    <dbReference type="NCBI Taxonomy" id="203795"/>
    <lineage>
        <taxon>Bacteria</taxon>
        <taxon>Pseudomonadati</taxon>
        <taxon>Pseudomonadota</taxon>
        <taxon>Gammaproteobacteria</taxon>
        <taxon>Alteromonadales</taxon>
        <taxon>Alteromonadaceae</taxon>
        <taxon>Alteromonas/Salinimonas group</taxon>
        <taxon>Alteromonas</taxon>
    </lineage>
</organism>
<dbReference type="PANTHER" id="PTHR33734:SF22">
    <property type="entry name" value="MEMBRANE-BOUND LYTIC MUREIN TRANSGLYCOSYLASE D"/>
    <property type="match status" value="1"/>
</dbReference>
<dbReference type="SMART" id="SM00257">
    <property type="entry name" value="LysM"/>
    <property type="match status" value="3"/>
</dbReference>
<dbReference type="GO" id="GO:0016020">
    <property type="term" value="C:membrane"/>
    <property type="evidence" value="ECO:0007669"/>
    <property type="project" value="InterPro"/>
</dbReference>
<evidence type="ECO:0000259" key="2">
    <source>
        <dbReference type="PROSITE" id="PS51782"/>
    </source>
</evidence>
<dbReference type="SUPFAM" id="SSF53955">
    <property type="entry name" value="Lysozyme-like"/>
    <property type="match status" value="1"/>
</dbReference>
<dbReference type="Pfam" id="PF01476">
    <property type="entry name" value="LysM"/>
    <property type="match status" value="3"/>
</dbReference>
<evidence type="ECO:0000313" key="3">
    <source>
        <dbReference type="EMBL" id="KHT44901.1"/>
    </source>
</evidence>
<name>A0A0B3XL50_9ALTE</name>
<dbReference type="InterPro" id="IPR023346">
    <property type="entry name" value="Lysozyme-like_dom_sf"/>
</dbReference>
<dbReference type="InterPro" id="IPR008258">
    <property type="entry name" value="Transglycosylase_SLT_dom_1"/>
</dbReference>
<dbReference type="Gene3D" id="3.10.350.10">
    <property type="entry name" value="LysM domain"/>
    <property type="match status" value="3"/>
</dbReference>
<dbReference type="PANTHER" id="PTHR33734">
    <property type="entry name" value="LYSM DOMAIN-CONTAINING GPI-ANCHORED PROTEIN 2"/>
    <property type="match status" value="1"/>
</dbReference>
<dbReference type="InterPro" id="IPR018392">
    <property type="entry name" value="LysM"/>
</dbReference>
<comment type="caution">
    <text evidence="3">The sequence shown here is derived from an EMBL/GenBank/DDBJ whole genome shotgun (WGS) entry which is preliminary data.</text>
</comment>
<dbReference type="Gene3D" id="1.10.530.10">
    <property type="match status" value="1"/>
</dbReference>
<evidence type="ECO:0000313" key="4">
    <source>
        <dbReference type="Proteomes" id="UP000031197"/>
    </source>
</evidence>
<dbReference type="GO" id="GO:0000270">
    <property type="term" value="P:peptidoglycan metabolic process"/>
    <property type="evidence" value="ECO:0007669"/>
    <property type="project" value="InterPro"/>
</dbReference>
<dbReference type="PROSITE" id="PS51257">
    <property type="entry name" value="PROKAR_LIPOPROTEIN"/>
    <property type="match status" value="1"/>
</dbReference>
<dbReference type="FunFam" id="1.10.530.10:FF:000004">
    <property type="entry name" value="Membrane-bound lytic murein transglycosylase D"/>
    <property type="match status" value="1"/>
</dbReference>
<dbReference type="PROSITE" id="PS51782">
    <property type="entry name" value="LYSM"/>
    <property type="match status" value="3"/>
</dbReference>